<dbReference type="SMART" id="SM00382">
    <property type="entry name" value="AAA"/>
    <property type="match status" value="1"/>
</dbReference>
<dbReference type="InterPro" id="IPR050319">
    <property type="entry name" value="ABC_transp_ATP-bind"/>
</dbReference>
<organism evidence="7 8">
    <name type="scientific">Mesorhizobium dulcispinae</name>
    <dbReference type="NCBI Taxonomy" id="3072316"/>
    <lineage>
        <taxon>Bacteria</taxon>
        <taxon>Pseudomonadati</taxon>
        <taxon>Pseudomonadota</taxon>
        <taxon>Alphaproteobacteria</taxon>
        <taxon>Hyphomicrobiales</taxon>
        <taxon>Phyllobacteriaceae</taxon>
        <taxon>Mesorhizobium</taxon>
    </lineage>
</organism>
<dbReference type="Gene3D" id="3.40.50.300">
    <property type="entry name" value="P-loop containing nucleotide triphosphate hydrolases"/>
    <property type="match status" value="2"/>
</dbReference>
<accession>A0ABU4XG21</accession>
<comment type="similarity">
    <text evidence="2">Belongs to the ABC transporter superfamily.</text>
</comment>
<dbReference type="Proteomes" id="UP001271780">
    <property type="component" value="Unassembled WGS sequence"/>
</dbReference>
<feature type="domain" description="ABC transporter" evidence="6">
    <location>
        <begin position="74"/>
        <end position="308"/>
    </location>
</feature>
<evidence type="ECO:0000259" key="6">
    <source>
        <dbReference type="PROSITE" id="PS50893"/>
    </source>
</evidence>
<proteinExistence type="inferred from homology"/>
<dbReference type="InterPro" id="IPR013563">
    <property type="entry name" value="Oligopep_ABC_C"/>
</dbReference>
<dbReference type="SUPFAM" id="SSF52540">
    <property type="entry name" value="P-loop containing nucleoside triphosphate hydrolases"/>
    <property type="match status" value="2"/>
</dbReference>
<keyword evidence="4" id="KW-0547">Nucleotide-binding</keyword>
<dbReference type="EMBL" id="JAVIIZ010000009">
    <property type="protein sequence ID" value="MDX8473717.1"/>
    <property type="molecule type" value="Genomic_DNA"/>
</dbReference>
<dbReference type="PROSITE" id="PS50893">
    <property type="entry name" value="ABC_TRANSPORTER_2"/>
    <property type="match status" value="1"/>
</dbReference>
<evidence type="ECO:0000256" key="4">
    <source>
        <dbReference type="ARBA" id="ARBA00022741"/>
    </source>
</evidence>
<keyword evidence="5 7" id="KW-0067">ATP-binding</keyword>
<gene>
    <name evidence="7" type="ORF">RFM27_16685</name>
</gene>
<evidence type="ECO:0000256" key="3">
    <source>
        <dbReference type="ARBA" id="ARBA00022448"/>
    </source>
</evidence>
<dbReference type="Pfam" id="PF00005">
    <property type="entry name" value="ABC_tran"/>
    <property type="match status" value="1"/>
</dbReference>
<dbReference type="GO" id="GO:0005524">
    <property type="term" value="F:ATP binding"/>
    <property type="evidence" value="ECO:0007669"/>
    <property type="project" value="UniProtKB-KW"/>
</dbReference>
<evidence type="ECO:0000313" key="7">
    <source>
        <dbReference type="EMBL" id="MDX8473717.1"/>
    </source>
</evidence>
<dbReference type="Pfam" id="PF08352">
    <property type="entry name" value="oligo_HPY"/>
    <property type="match status" value="2"/>
</dbReference>
<evidence type="ECO:0000256" key="1">
    <source>
        <dbReference type="ARBA" id="ARBA00004417"/>
    </source>
</evidence>
<dbReference type="InterPro" id="IPR003439">
    <property type="entry name" value="ABC_transporter-like_ATP-bd"/>
</dbReference>
<sequence>MIGEVCDRIIVMKDGQIVEAGTREEILTRPKAEYTRRLIQSQPSLLPDRADLSVPDQSEIMAVRDLSIKFTVPRSLADVVRGKPAYVVRAVDKVTFSLRRGGCLGVVGESGSGKSTLARALVGLLKPSSGSIHIAGLERGKDRGRVVQMAFQDPYLSLNPAYTIKQTLSEPFVAHRLCALSEVPERLKQLMRMVELPEELLHRKTNQLSGGQRQRVGIARALAMSPTILIADEVTSALDVSIQAQILELFKRLQKELCLTLILISHDLAVVRHLCEEVAVMRHGKLVEYGRSADVLRNPQTDYTQALLNAVPKLMNGYHDNENHDETARP</sequence>
<protein>
    <submittedName>
        <fullName evidence="7">ATP-binding cassette domain-containing protein</fullName>
    </submittedName>
</protein>
<reference evidence="7 8" key="1">
    <citation type="submission" date="2023-08" db="EMBL/GenBank/DDBJ databases">
        <title>Implementing the SeqCode for naming new Mesorhizobium species isolated from Vachellia karroo root nodules.</title>
        <authorList>
            <person name="Van Lill M."/>
        </authorList>
    </citation>
    <scope>NUCLEOTIDE SEQUENCE [LARGE SCALE GENOMIC DNA]</scope>
    <source>
        <strain evidence="7 8">VK23A</strain>
    </source>
</reference>
<dbReference type="InterPro" id="IPR003593">
    <property type="entry name" value="AAA+_ATPase"/>
</dbReference>
<comment type="subcellular location">
    <subcellularLocation>
        <location evidence="1">Cell inner membrane</location>
        <topology evidence="1">Peripheral membrane protein</topology>
    </subcellularLocation>
</comment>
<keyword evidence="8" id="KW-1185">Reference proteome</keyword>
<dbReference type="PROSITE" id="PS00211">
    <property type="entry name" value="ABC_TRANSPORTER_1"/>
    <property type="match status" value="1"/>
</dbReference>
<name>A0ABU4XG21_9HYPH</name>
<evidence type="ECO:0000256" key="5">
    <source>
        <dbReference type="ARBA" id="ARBA00022840"/>
    </source>
</evidence>
<comment type="caution">
    <text evidence="7">The sequence shown here is derived from an EMBL/GenBank/DDBJ whole genome shotgun (WGS) entry which is preliminary data.</text>
</comment>
<dbReference type="PANTHER" id="PTHR43776">
    <property type="entry name" value="TRANSPORT ATP-BINDING PROTEIN"/>
    <property type="match status" value="1"/>
</dbReference>
<evidence type="ECO:0000256" key="2">
    <source>
        <dbReference type="ARBA" id="ARBA00005417"/>
    </source>
</evidence>
<keyword evidence="3" id="KW-0813">Transport</keyword>
<dbReference type="RefSeq" id="WP_320317112.1">
    <property type="nucleotide sequence ID" value="NZ_JAVIIX010000008.1"/>
</dbReference>
<dbReference type="PANTHER" id="PTHR43776:SF8">
    <property type="entry name" value="ABC TRANSPORTER, ATP-BINDING PROTEIN"/>
    <property type="match status" value="1"/>
</dbReference>
<dbReference type="CDD" id="cd03257">
    <property type="entry name" value="ABC_NikE_OppD_transporters"/>
    <property type="match status" value="1"/>
</dbReference>
<evidence type="ECO:0000313" key="8">
    <source>
        <dbReference type="Proteomes" id="UP001271780"/>
    </source>
</evidence>
<dbReference type="InterPro" id="IPR027417">
    <property type="entry name" value="P-loop_NTPase"/>
</dbReference>
<dbReference type="InterPro" id="IPR017871">
    <property type="entry name" value="ABC_transporter-like_CS"/>
</dbReference>